<protein>
    <submittedName>
        <fullName evidence="1">Uncharacterized protein</fullName>
    </submittedName>
</protein>
<organism evidence="1 2">
    <name type="scientific">Malus domestica</name>
    <name type="common">Apple</name>
    <name type="synonym">Pyrus malus</name>
    <dbReference type="NCBI Taxonomy" id="3750"/>
    <lineage>
        <taxon>Eukaryota</taxon>
        <taxon>Viridiplantae</taxon>
        <taxon>Streptophyta</taxon>
        <taxon>Embryophyta</taxon>
        <taxon>Tracheophyta</taxon>
        <taxon>Spermatophyta</taxon>
        <taxon>Magnoliopsida</taxon>
        <taxon>eudicotyledons</taxon>
        <taxon>Gunneridae</taxon>
        <taxon>Pentapetalae</taxon>
        <taxon>rosids</taxon>
        <taxon>fabids</taxon>
        <taxon>Rosales</taxon>
        <taxon>Rosaceae</taxon>
        <taxon>Amygdaloideae</taxon>
        <taxon>Maleae</taxon>
        <taxon>Malus</taxon>
    </lineage>
</organism>
<gene>
    <name evidence="1" type="ORF">DVH24_018625</name>
</gene>
<accession>A0A498HKM0</accession>
<keyword evidence="2" id="KW-1185">Reference proteome</keyword>
<proteinExistence type="predicted"/>
<sequence length="136" mass="16038">MIDIIALFLEKEKATISSEVRGELPEIDATSTHLPDVLWVYYKSPRSTTAHVKWRWKYLESLKERIVEVARKATIYHQHVTRAYNCTVKPCNFKDGDLIFRIAKHIRRQISKASKFTPHWERSLWSRKPIEVVTTT</sequence>
<dbReference type="EMBL" id="RDQH01000342">
    <property type="protein sequence ID" value="RXH71270.1"/>
    <property type="molecule type" value="Genomic_DNA"/>
</dbReference>
<dbReference type="AlphaFoldDB" id="A0A498HKM0"/>
<dbReference type="Proteomes" id="UP000290289">
    <property type="component" value="Chromosome 16"/>
</dbReference>
<comment type="caution">
    <text evidence="1">The sequence shown here is derived from an EMBL/GenBank/DDBJ whole genome shotgun (WGS) entry which is preliminary data.</text>
</comment>
<evidence type="ECO:0000313" key="2">
    <source>
        <dbReference type="Proteomes" id="UP000290289"/>
    </source>
</evidence>
<reference evidence="1 2" key="1">
    <citation type="submission" date="2018-10" db="EMBL/GenBank/DDBJ databases">
        <title>A high-quality apple genome assembly.</title>
        <authorList>
            <person name="Hu J."/>
        </authorList>
    </citation>
    <scope>NUCLEOTIDE SEQUENCE [LARGE SCALE GENOMIC DNA]</scope>
    <source>
        <strain evidence="2">cv. HFTH1</strain>
        <tissue evidence="1">Young leaf</tissue>
    </source>
</reference>
<evidence type="ECO:0000313" key="1">
    <source>
        <dbReference type="EMBL" id="RXH71270.1"/>
    </source>
</evidence>
<name>A0A498HKM0_MALDO</name>